<keyword evidence="3" id="KW-1185">Reference proteome</keyword>
<accession>A0AAV3Y4E0</accession>
<name>A0AAV3Y4E0_9GAST</name>
<sequence>MNSNEAKIWQLHLLRQDTVALSLYHLQKTHQGKCGFFHWRLQICAFIDKHWRCLFSHHRKKTTLWLGTVGGTLSSGCPDLFTSGASQVEMGFWRLTQLKPPLPQAEKKRLGPKKKVVSDPPVYLNPEERSCRKRKDNALTAAMELKEKRIATSASSKRKSQLGMATSTAAVPIQQHGGKGKSKKKKAGPESPAEPVVVAATAAAIDPGDVSDSDMVCGSDADDVASVASSVTMESSMSSSLVSYSQEDLAEPVDSSSNTRLDFLNAIKLEADDGDSDLDIDIGTMVPSDMPDCRPGSPDVSSALSYVMDTSASSAVAGKSPVAKNQGNLVHVKQEMQDPMNASLEETNERDPVESESSGLEEESEDDSDDEVSDEEEASEASEKALQSDVGGVPKRKRGRPRKGSRADEVPPGSPPPRLKRISLFEEKELLQKLNDVAKHQTLRPHLAQLRRKLICNQTNREFGLPVFDLDSQLEKIGKPQSTGNLHSFQDDAFLSKISMKSASVRETRDLDRFMMHDGETKSKCRTYTTFLQRLVGLEDHELKPTVSPYTTRVLLPFIWRNYNPSKKPLKLKLLQEIQAYPY</sequence>
<comment type="caution">
    <text evidence="2">The sequence shown here is derived from an EMBL/GenBank/DDBJ whole genome shotgun (WGS) entry which is preliminary data.</text>
</comment>
<proteinExistence type="predicted"/>
<gene>
    <name evidence="2" type="ORF">PoB_000360900</name>
</gene>
<dbReference type="Gene3D" id="3.90.980.20">
    <property type="match status" value="1"/>
</dbReference>
<feature type="region of interest" description="Disordered" evidence="1">
    <location>
        <begin position="149"/>
        <end position="194"/>
    </location>
</feature>
<dbReference type="EMBL" id="BLXT01000437">
    <property type="protein sequence ID" value="GFN77103.1"/>
    <property type="molecule type" value="Genomic_DNA"/>
</dbReference>
<protein>
    <submittedName>
        <fullName evidence="2">Cysteine-rich protein 2-binding protein-like</fullName>
    </submittedName>
</protein>
<evidence type="ECO:0000313" key="3">
    <source>
        <dbReference type="Proteomes" id="UP000735302"/>
    </source>
</evidence>
<feature type="region of interest" description="Disordered" evidence="1">
    <location>
        <begin position="105"/>
        <end position="127"/>
    </location>
</feature>
<evidence type="ECO:0000256" key="1">
    <source>
        <dbReference type="SAM" id="MobiDB-lite"/>
    </source>
</evidence>
<dbReference type="Proteomes" id="UP000735302">
    <property type="component" value="Unassembled WGS sequence"/>
</dbReference>
<feature type="compositionally biased region" description="Acidic residues" evidence="1">
    <location>
        <begin position="359"/>
        <end position="380"/>
    </location>
</feature>
<organism evidence="2 3">
    <name type="scientific">Plakobranchus ocellatus</name>
    <dbReference type="NCBI Taxonomy" id="259542"/>
    <lineage>
        <taxon>Eukaryota</taxon>
        <taxon>Metazoa</taxon>
        <taxon>Spiralia</taxon>
        <taxon>Lophotrochozoa</taxon>
        <taxon>Mollusca</taxon>
        <taxon>Gastropoda</taxon>
        <taxon>Heterobranchia</taxon>
        <taxon>Euthyneura</taxon>
        <taxon>Panpulmonata</taxon>
        <taxon>Sacoglossa</taxon>
        <taxon>Placobranchoidea</taxon>
        <taxon>Plakobranchidae</taxon>
        <taxon>Plakobranchus</taxon>
    </lineage>
</organism>
<feature type="non-terminal residue" evidence="2">
    <location>
        <position position="583"/>
    </location>
</feature>
<evidence type="ECO:0000313" key="2">
    <source>
        <dbReference type="EMBL" id="GFN77103.1"/>
    </source>
</evidence>
<feature type="region of interest" description="Disordered" evidence="1">
    <location>
        <begin position="342"/>
        <end position="420"/>
    </location>
</feature>
<feature type="compositionally biased region" description="Basic residues" evidence="1">
    <location>
        <begin position="394"/>
        <end position="404"/>
    </location>
</feature>
<reference evidence="2 3" key="1">
    <citation type="journal article" date="2021" name="Elife">
        <title>Chloroplast acquisition without the gene transfer in kleptoplastic sea slugs, Plakobranchus ocellatus.</title>
        <authorList>
            <person name="Maeda T."/>
            <person name="Takahashi S."/>
            <person name="Yoshida T."/>
            <person name="Shimamura S."/>
            <person name="Takaki Y."/>
            <person name="Nagai Y."/>
            <person name="Toyoda A."/>
            <person name="Suzuki Y."/>
            <person name="Arimoto A."/>
            <person name="Ishii H."/>
            <person name="Satoh N."/>
            <person name="Nishiyama T."/>
            <person name="Hasebe M."/>
            <person name="Maruyama T."/>
            <person name="Minagawa J."/>
            <person name="Obokata J."/>
            <person name="Shigenobu S."/>
        </authorList>
    </citation>
    <scope>NUCLEOTIDE SEQUENCE [LARGE SCALE GENOMIC DNA]</scope>
</reference>
<dbReference type="AlphaFoldDB" id="A0AAV3Y4E0"/>